<dbReference type="RefSeq" id="WP_071319481.1">
    <property type="nucleotide sequence ID" value="NZ_CP063356.2"/>
</dbReference>
<comment type="caution">
    <text evidence="3">The sequence shown here is derived from an EMBL/GenBank/DDBJ whole genome shotgun (WGS) entry which is preliminary data.</text>
</comment>
<evidence type="ECO:0000313" key="3">
    <source>
        <dbReference type="EMBL" id="OIJ03771.1"/>
    </source>
</evidence>
<feature type="transmembrane region" description="Helical" evidence="1">
    <location>
        <begin position="473"/>
        <end position="494"/>
    </location>
</feature>
<keyword evidence="1" id="KW-0812">Transmembrane</keyword>
<reference evidence="3" key="1">
    <citation type="submission" date="2016-10" db="EMBL/GenBank/DDBJ databases">
        <title>Draft genome sequences of four alkaliphilic bacteria belonging to the Anaerobacillus genus.</title>
        <authorList>
            <person name="Bassil N.M."/>
            <person name="Lloyd J.R."/>
        </authorList>
    </citation>
    <scope>NUCLEOTIDE SEQUENCE [LARGE SCALE GENOMIC DNA]</scope>
    <source>
        <strain evidence="3">NB2006</strain>
    </source>
</reference>
<name>A0A1S2KUJ6_9BACI</name>
<feature type="transmembrane region" description="Helical" evidence="1">
    <location>
        <begin position="389"/>
        <end position="407"/>
    </location>
</feature>
<feature type="transmembrane region" description="Helical" evidence="1">
    <location>
        <begin position="168"/>
        <end position="189"/>
    </location>
</feature>
<feature type="transmembrane region" description="Helical" evidence="1">
    <location>
        <begin position="436"/>
        <end position="453"/>
    </location>
</feature>
<feature type="transmembrane region" description="Helical" evidence="1">
    <location>
        <begin position="20"/>
        <end position="48"/>
    </location>
</feature>
<protein>
    <recommendedName>
        <fullName evidence="2">DUF112 domain-containing protein</fullName>
    </recommendedName>
</protein>
<keyword evidence="1" id="KW-0472">Membrane</keyword>
<dbReference type="Pfam" id="PF01970">
    <property type="entry name" value="TctA"/>
    <property type="match status" value="1"/>
</dbReference>
<feature type="transmembrane region" description="Helical" evidence="1">
    <location>
        <begin position="353"/>
        <end position="377"/>
    </location>
</feature>
<evidence type="ECO:0000259" key="2">
    <source>
        <dbReference type="Pfam" id="PF01970"/>
    </source>
</evidence>
<accession>A0A1S2KUJ6</accession>
<feature type="transmembrane region" description="Helical" evidence="1">
    <location>
        <begin position="318"/>
        <end position="341"/>
    </location>
</feature>
<dbReference type="PANTHER" id="PTHR35342:SF5">
    <property type="entry name" value="TRICARBOXYLIC TRANSPORT PROTEIN"/>
    <property type="match status" value="1"/>
</dbReference>
<feature type="transmembrane region" description="Helical" evidence="1">
    <location>
        <begin position="108"/>
        <end position="131"/>
    </location>
</feature>
<feature type="transmembrane region" description="Helical" evidence="1">
    <location>
        <begin position="201"/>
        <end position="220"/>
    </location>
</feature>
<dbReference type="InterPro" id="IPR002823">
    <property type="entry name" value="DUF112_TM"/>
</dbReference>
<keyword evidence="1" id="KW-1133">Transmembrane helix</keyword>
<sequence length="508" mass="53412">MDGQLFLQVLDQLFTVETLVAIFLGTLGGTMIGALPGLSATMAVALLIPVTFGMHPVTGLSMLTAIYTSAIYGGSISAILLHTPGTPASAATAMDGYAMTKQGKGLKALGISTIASMIGGFISACLLLFLAPPLSLISLKFNAPEYFLIAIFGLTIIGSLSSGKMLKGLASGVFGLAIALIGTDILTAYPRYTFGITSLESGISLVPALIGMFSLSQVLIQVEDMHSAKKKVKLTEELKGKVLPSWKEFKSITPTIFKSSFIGTFVGILPGAGGDIGSWVSYNEAKRSSKNPENFGKGSIQGIAASESANNAVTGGALIPLLTLGIPGSAATAILLGGLYIQGLVPGRELFTTYANITYAVIIGFILANILMGCIGLFSAKYIVKVTQVPIGIVAPIIVVLSVVGSYAINNNIFDVYVMVAFGIIGYFMRKTGFNAAPVVLAIILGPMAENGFRQSLIMSKGDMFGYYFGRPISLVIILLIIVSILSPFIIQMIKKRRAMNANKNFHV</sequence>
<gene>
    <name evidence="3" type="ORF">AWH56_24190</name>
</gene>
<feature type="transmembrane region" description="Helical" evidence="1">
    <location>
        <begin position="143"/>
        <end position="161"/>
    </location>
</feature>
<dbReference type="PANTHER" id="PTHR35342">
    <property type="entry name" value="TRICARBOXYLIC TRANSPORT PROTEIN"/>
    <property type="match status" value="1"/>
</dbReference>
<dbReference type="AlphaFoldDB" id="A0A1S2KUJ6"/>
<feature type="domain" description="DUF112" evidence="2">
    <location>
        <begin position="19"/>
        <end position="441"/>
    </location>
</feature>
<organism evidence="3">
    <name type="scientific">Anaerobacillus isosaccharinicus</name>
    <dbReference type="NCBI Taxonomy" id="1532552"/>
    <lineage>
        <taxon>Bacteria</taxon>
        <taxon>Bacillati</taxon>
        <taxon>Bacillota</taxon>
        <taxon>Bacilli</taxon>
        <taxon>Bacillales</taxon>
        <taxon>Bacillaceae</taxon>
        <taxon>Anaerobacillus</taxon>
    </lineage>
</organism>
<proteinExistence type="predicted"/>
<evidence type="ECO:0000256" key="1">
    <source>
        <dbReference type="SAM" id="Phobius"/>
    </source>
</evidence>
<dbReference type="EMBL" id="LQXD01000207">
    <property type="protein sequence ID" value="OIJ03771.1"/>
    <property type="molecule type" value="Genomic_DNA"/>
</dbReference>